<dbReference type="STRING" id="39777.B7L28_08505"/>
<keyword evidence="7 8" id="KW-0472">Membrane</keyword>
<evidence type="ECO:0000256" key="6">
    <source>
        <dbReference type="ARBA" id="ARBA00022989"/>
    </source>
</evidence>
<feature type="transmembrane region" description="Helical" evidence="8">
    <location>
        <begin position="221"/>
        <end position="237"/>
    </location>
</feature>
<dbReference type="AlphaFoldDB" id="A0A133S5D8"/>
<evidence type="ECO:0000256" key="3">
    <source>
        <dbReference type="ARBA" id="ARBA00022448"/>
    </source>
</evidence>
<evidence type="ECO:0000256" key="4">
    <source>
        <dbReference type="ARBA" id="ARBA00022475"/>
    </source>
</evidence>
<evidence type="ECO:0000256" key="5">
    <source>
        <dbReference type="ARBA" id="ARBA00022692"/>
    </source>
</evidence>
<keyword evidence="5 8" id="KW-0812">Transmembrane</keyword>
<feature type="transmembrane region" description="Helical" evidence="8">
    <location>
        <begin position="198"/>
        <end position="215"/>
    </location>
</feature>
<name>A0A133S5D8_9FIRM</name>
<evidence type="ECO:0000313" key="10">
    <source>
        <dbReference type="Proteomes" id="UP000070226"/>
    </source>
</evidence>
<comment type="subcellular location">
    <subcellularLocation>
        <location evidence="1">Cell membrane</location>
        <topology evidence="1">Multi-pass membrane protein</topology>
    </subcellularLocation>
</comment>
<comment type="caution">
    <text evidence="9">The sequence shown here is derived from an EMBL/GenBank/DDBJ whole genome shotgun (WGS) entry which is preliminary data.</text>
</comment>
<proteinExistence type="inferred from homology"/>
<dbReference type="EMBL" id="LRQT01000019">
    <property type="protein sequence ID" value="KXA64788.1"/>
    <property type="molecule type" value="Genomic_DNA"/>
</dbReference>
<accession>A0A133S5D8</accession>
<dbReference type="PANTHER" id="PTHR34979:SF1">
    <property type="entry name" value="INNER MEMBRANE PROTEIN YGAZ"/>
    <property type="match status" value="1"/>
</dbReference>
<dbReference type="PANTHER" id="PTHR34979">
    <property type="entry name" value="INNER MEMBRANE PROTEIN YGAZ"/>
    <property type="match status" value="1"/>
</dbReference>
<feature type="transmembrane region" description="Helical" evidence="8">
    <location>
        <begin position="20"/>
        <end position="43"/>
    </location>
</feature>
<gene>
    <name evidence="9" type="ORF">HMPREF3233_00760</name>
</gene>
<feature type="transmembrane region" description="Helical" evidence="8">
    <location>
        <begin position="55"/>
        <end position="77"/>
    </location>
</feature>
<dbReference type="PATRIC" id="fig|39777.7.peg.746"/>
<organism evidence="9">
    <name type="scientific">Veillonella atypica</name>
    <dbReference type="NCBI Taxonomy" id="39777"/>
    <lineage>
        <taxon>Bacteria</taxon>
        <taxon>Bacillati</taxon>
        <taxon>Bacillota</taxon>
        <taxon>Negativicutes</taxon>
        <taxon>Veillonellales</taxon>
        <taxon>Veillonellaceae</taxon>
        <taxon>Veillonella</taxon>
    </lineage>
</organism>
<keyword evidence="3" id="KW-0813">Transport</keyword>
<dbReference type="GO" id="GO:0005886">
    <property type="term" value="C:plasma membrane"/>
    <property type="evidence" value="ECO:0007669"/>
    <property type="project" value="UniProtKB-SubCell"/>
</dbReference>
<comment type="similarity">
    <text evidence="2">Belongs to the AzlC family.</text>
</comment>
<keyword evidence="4" id="KW-1003">Cell membrane</keyword>
<keyword evidence="6 8" id="KW-1133">Transmembrane helix</keyword>
<dbReference type="GO" id="GO:1903785">
    <property type="term" value="P:L-valine transmembrane transport"/>
    <property type="evidence" value="ECO:0007669"/>
    <property type="project" value="TreeGrafter"/>
</dbReference>
<evidence type="ECO:0000313" key="9">
    <source>
        <dbReference type="EMBL" id="KXA64788.1"/>
    </source>
</evidence>
<protein>
    <submittedName>
        <fullName evidence="9">Putative azaleucine resistance protein AzlC</fullName>
    </submittedName>
</protein>
<evidence type="ECO:0000256" key="1">
    <source>
        <dbReference type="ARBA" id="ARBA00004651"/>
    </source>
</evidence>
<reference evidence="9 10" key="1">
    <citation type="submission" date="2016-01" db="EMBL/GenBank/DDBJ databases">
        <authorList>
            <person name="Oliw E.H."/>
        </authorList>
    </citation>
    <scope>NUCLEOTIDE SEQUENCE [LARGE SCALE GENOMIC DNA]</scope>
    <source>
        <strain evidence="9 10">CMW7756B</strain>
    </source>
</reference>
<feature type="transmembrane region" description="Helical" evidence="8">
    <location>
        <begin position="146"/>
        <end position="167"/>
    </location>
</feature>
<evidence type="ECO:0000256" key="2">
    <source>
        <dbReference type="ARBA" id="ARBA00010735"/>
    </source>
</evidence>
<dbReference type="InterPro" id="IPR011606">
    <property type="entry name" value="Brnchd-chn_aa_trnsp_permease"/>
</dbReference>
<sequence length="245" mass="27485">MKEGDILMEQSHKGRQAFSYAFPIMAPMGISLFVIGLGFGLYATSQGLPWWTAPVLAATIFAGSMEFVTIGMLVAGFDPINAFILTMFVNGRHFFYGLSALQRYVHMGWKWFPTVAWMCDESFAINMGTKLPNDVDEKWFYFHVSWLNYVFWVFSTFIGGLFGNLLATVDLRGIDFVLPGLFIVVFLEMLFNAKNNKIRAFGVAGAVIALAMLLLVGKSLFMLLSMSCMLVVCYLAYKWGGVRLD</sequence>
<feature type="transmembrane region" description="Helical" evidence="8">
    <location>
        <begin position="173"/>
        <end position="191"/>
    </location>
</feature>
<evidence type="ECO:0000256" key="7">
    <source>
        <dbReference type="ARBA" id="ARBA00023136"/>
    </source>
</evidence>
<evidence type="ECO:0000256" key="8">
    <source>
        <dbReference type="SAM" id="Phobius"/>
    </source>
</evidence>
<dbReference type="Pfam" id="PF03591">
    <property type="entry name" value="AzlC"/>
    <property type="match status" value="1"/>
</dbReference>
<dbReference type="Proteomes" id="UP000070226">
    <property type="component" value="Unassembled WGS sequence"/>
</dbReference>